<sequence length="98" mass="11239">MSRQESPYDKGVSILMKSIEEIEIKLAKVEQRRADYLCPYKVGQMLVNSKGRQAKIVVIKPARWNVKGYDLTGYYVLANGTLGKVRHELYSFEGWVKA</sequence>
<dbReference type="EMBL" id="LAZR01003568">
    <property type="protein sequence ID" value="KKN16951.1"/>
    <property type="molecule type" value="Genomic_DNA"/>
</dbReference>
<name>A0A0F9QUX1_9ZZZZ</name>
<proteinExistence type="predicted"/>
<accession>A0A0F9QUX1</accession>
<organism evidence="1">
    <name type="scientific">marine sediment metagenome</name>
    <dbReference type="NCBI Taxonomy" id="412755"/>
    <lineage>
        <taxon>unclassified sequences</taxon>
        <taxon>metagenomes</taxon>
        <taxon>ecological metagenomes</taxon>
    </lineage>
</organism>
<reference evidence="1" key="1">
    <citation type="journal article" date="2015" name="Nature">
        <title>Complex archaea that bridge the gap between prokaryotes and eukaryotes.</title>
        <authorList>
            <person name="Spang A."/>
            <person name="Saw J.H."/>
            <person name="Jorgensen S.L."/>
            <person name="Zaremba-Niedzwiedzka K."/>
            <person name="Martijn J."/>
            <person name="Lind A.E."/>
            <person name="van Eijk R."/>
            <person name="Schleper C."/>
            <person name="Guy L."/>
            <person name="Ettema T.J."/>
        </authorList>
    </citation>
    <scope>NUCLEOTIDE SEQUENCE</scope>
</reference>
<comment type="caution">
    <text evidence="1">The sequence shown here is derived from an EMBL/GenBank/DDBJ whole genome shotgun (WGS) entry which is preliminary data.</text>
</comment>
<dbReference type="AlphaFoldDB" id="A0A0F9QUX1"/>
<protein>
    <submittedName>
        <fullName evidence="1">Uncharacterized protein</fullName>
    </submittedName>
</protein>
<evidence type="ECO:0000313" key="1">
    <source>
        <dbReference type="EMBL" id="KKN16951.1"/>
    </source>
</evidence>
<gene>
    <name evidence="1" type="ORF">LCGC14_0970680</name>
</gene>